<gene>
    <name evidence="2" type="ORF">GCM10023336_19630</name>
</gene>
<proteinExistence type="predicted"/>
<feature type="region of interest" description="Disordered" evidence="1">
    <location>
        <begin position="159"/>
        <end position="187"/>
    </location>
</feature>
<evidence type="ECO:0000256" key="1">
    <source>
        <dbReference type="SAM" id="MobiDB-lite"/>
    </source>
</evidence>
<comment type="caution">
    <text evidence="2">The sequence shown here is derived from an EMBL/GenBank/DDBJ whole genome shotgun (WGS) entry which is preliminary data.</text>
</comment>
<accession>A0ABP9K7N4</accession>
<reference evidence="3" key="1">
    <citation type="journal article" date="2019" name="Int. J. Syst. Evol. Microbiol.">
        <title>The Global Catalogue of Microorganisms (GCM) 10K type strain sequencing project: providing services to taxonomists for standard genome sequencing and annotation.</title>
        <authorList>
            <consortium name="The Broad Institute Genomics Platform"/>
            <consortium name="The Broad Institute Genome Sequencing Center for Infectious Disease"/>
            <person name="Wu L."/>
            <person name="Ma J."/>
        </authorList>
    </citation>
    <scope>NUCLEOTIDE SEQUENCE [LARGE SCALE GENOMIC DNA]</scope>
    <source>
        <strain evidence="3">JCM 18410</strain>
    </source>
</reference>
<evidence type="ECO:0000313" key="3">
    <source>
        <dbReference type="Proteomes" id="UP001500124"/>
    </source>
</evidence>
<protein>
    <submittedName>
        <fullName evidence="2">Uncharacterized protein</fullName>
    </submittedName>
</protein>
<name>A0ABP9K7N4_9ACTN</name>
<feature type="compositionally biased region" description="Basic and acidic residues" evidence="1">
    <location>
        <begin position="1"/>
        <end position="10"/>
    </location>
</feature>
<dbReference type="EMBL" id="BAABKC010000026">
    <property type="protein sequence ID" value="GAA5051163.1"/>
    <property type="molecule type" value="Genomic_DNA"/>
</dbReference>
<feature type="region of interest" description="Disordered" evidence="1">
    <location>
        <begin position="1"/>
        <end position="43"/>
    </location>
</feature>
<sequence>MAALADRHGVEPTPTGKQCWAEISRPAPPKTETADPLPLGPGNAATGTVRLRPGYWCECWTETVRGGTEGPVLVASFDAYTASQADRWVSVTLRVISPALDADASDAAWTWLYDDRIETRRALLRREPCTVTIRHSNTRITWAIRPVLHLPLAHSEAATHPASAIQQRSTATPAADSTPHRTPRVSS</sequence>
<keyword evidence="3" id="KW-1185">Reference proteome</keyword>
<organism evidence="2 3">
    <name type="scientific">Streptomyces similanensis</name>
    <dbReference type="NCBI Taxonomy" id="1274988"/>
    <lineage>
        <taxon>Bacteria</taxon>
        <taxon>Bacillati</taxon>
        <taxon>Actinomycetota</taxon>
        <taxon>Actinomycetes</taxon>
        <taxon>Kitasatosporales</taxon>
        <taxon>Streptomycetaceae</taxon>
        <taxon>Streptomyces</taxon>
    </lineage>
</organism>
<evidence type="ECO:0000313" key="2">
    <source>
        <dbReference type="EMBL" id="GAA5051163.1"/>
    </source>
</evidence>
<dbReference type="Proteomes" id="UP001500124">
    <property type="component" value="Unassembled WGS sequence"/>
</dbReference>